<dbReference type="Proteomes" id="UP000299794">
    <property type="component" value="Unassembled WGS sequence"/>
</dbReference>
<dbReference type="Gene3D" id="1.10.287.950">
    <property type="entry name" value="Methyl-accepting chemotaxis protein"/>
    <property type="match status" value="1"/>
</dbReference>
<feature type="transmembrane region" description="Helical" evidence="4">
    <location>
        <begin position="16"/>
        <end position="38"/>
    </location>
</feature>
<dbReference type="AlphaFoldDB" id="A0A479ZYE8"/>
<evidence type="ECO:0000256" key="2">
    <source>
        <dbReference type="ARBA" id="ARBA00029447"/>
    </source>
</evidence>
<dbReference type="PROSITE" id="PS50111">
    <property type="entry name" value="CHEMOTAXIS_TRANSDUC_2"/>
    <property type="match status" value="1"/>
</dbReference>
<reference evidence="7" key="1">
    <citation type="submission" date="2019-02" db="EMBL/GenBank/DDBJ databases">
        <title>Draft genome sequence of Planktothrix agardhii NIES-905.</title>
        <authorList>
            <person name="Yamaguchi H."/>
            <person name="Suzuki S."/>
            <person name="Kawachi M."/>
        </authorList>
    </citation>
    <scope>NUCLEOTIDE SEQUENCE [LARGE SCALE GENOMIC DNA]</scope>
    <source>
        <strain evidence="7">CCAP 1459/11A</strain>
    </source>
</reference>
<dbReference type="Pfam" id="PF05227">
    <property type="entry name" value="CHASE3"/>
    <property type="match status" value="1"/>
</dbReference>
<evidence type="ECO:0000256" key="3">
    <source>
        <dbReference type="PROSITE-ProRule" id="PRU00284"/>
    </source>
</evidence>
<evidence type="ECO:0000256" key="1">
    <source>
        <dbReference type="ARBA" id="ARBA00023224"/>
    </source>
</evidence>
<evidence type="ECO:0000259" key="5">
    <source>
        <dbReference type="PROSITE" id="PS50111"/>
    </source>
</evidence>
<dbReference type="GO" id="GO:0004888">
    <property type="term" value="F:transmembrane signaling receptor activity"/>
    <property type="evidence" value="ECO:0007669"/>
    <property type="project" value="InterPro"/>
</dbReference>
<comment type="caution">
    <text evidence="6">The sequence shown here is derived from an EMBL/GenBank/DDBJ whole genome shotgun (WGS) entry which is preliminary data.</text>
</comment>
<dbReference type="PRINTS" id="PR00260">
    <property type="entry name" value="CHEMTRNSDUCR"/>
</dbReference>
<dbReference type="CDD" id="cd19410">
    <property type="entry name" value="HK9-like_sensor"/>
    <property type="match status" value="1"/>
</dbReference>
<dbReference type="PANTHER" id="PTHR32089">
    <property type="entry name" value="METHYL-ACCEPTING CHEMOTAXIS PROTEIN MCPB"/>
    <property type="match status" value="1"/>
</dbReference>
<protein>
    <submittedName>
        <fullName evidence="6">Putative methyl-accepting chemotaxis protein</fullName>
    </submittedName>
</protein>
<feature type="transmembrane region" description="Helical" evidence="4">
    <location>
        <begin position="190"/>
        <end position="213"/>
    </location>
</feature>
<dbReference type="GO" id="GO:0006935">
    <property type="term" value="P:chemotaxis"/>
    <property type="evidence" value="ECO:0007669"/>
    <property type="project" value="InterPro"/>
</dbReference>
<organism evidence="6 7">
    <name type="scientific">Planktothrix agardhii CCAP 1459/11A</name>
    <dbReference type="NCBI Taxonomy" id="282420"/>
    <lineage>
        <taxon>Bacteria</taxon>
        <taxon>Bacillati</taxon>
        <taxon>Cyanobacteriota</taxon>
        <taxon>Cyanophyceae</taxon>
        <taxon>Oscillatoriophycideae</taxon>
        <taxon>Oscillatoriales</taxon>
        <taxon>Microcoleaceae</taxon>
        <taxon>Planktothrix</taxon>
    </lineage>
</organism>
<feature type="domain" description="Methyl-accepting transducer" evidence="5">
    <location>
        <begin position="224"/>
        <end position="460"/>
    </location>
</feature>
<dbReference type="PANTHER" id="PTHR32089:SF112">
    <property type="entry name" value="LYSOZYME-LIKE PROTEIN-RELATED"/>
    <property type="match status" value="1"/>
</dbReference>
<dbReference type="SMART" id="SM00283">
    <property type="entry name" value="MA"/>
    <property type="match status" value="1"/>
</dbReference>
<dbReference type="InterPro" id="IPR004090">
    <property type="entry name" value="Chemotax_Me-accpt_rcpt"/>
</dbReference>
<dbReference type="EMBL" id="BJCD01000026">
    <property type="protein sequence ID" value="GCL34864.1"/>
    <property type="molecule type" value="Genomic_DNA"/>
</dbReference>
<evidence type="ECO:0000256" key="4">
    <source>
        <dbReference type="SAM" id="Phobius"/>
    </source>
</evidence>
<dbReference type="GO" id="GO:0007165">
    <property type="term" value="P:signal transduction"/>
    <property type="evidence" value="ECO:0007669"/>
    <property type="project" value="UniProtKB-KW"/>
</dbReference>
<accession>A0A479ZYE8</accession>
<dbReference type="Pfam" id="PF00015">
    <property type="entry name" value="MCPsignal"/>
    <property type="match status" value="1"/>
</dbReference>
<evidence type="ECO:0000313" key="7">
    <source>
        <dbReference type="Proteomes" id="UP000299794"/>
    </source>
</evidence>
<evidence type="ECO:0000313" key="6">
    <source>
        <dbReference type="EMBL" id="GCL34864.1"/>
    </source>
</evidence>
<keyword evidence="4" id="KW-1133">Transmembrane helix</keyword>
<dbReference type="GO" id="GO:0016020">
    <property type="term" value="C:membrane"/>
    <property type="evidence" value="ECO:0007669"/>
    <property type="project" value="InterPro"/>
</dbReference>
<comment type="similarity">
    <text evidence="2">Belongs to the methyl-accepting chemotaxis (MCP) protein family.</text>
</comment>
<dbReference type="SUPFAM" id="SSF58104">
    <property type="entry name" value="Methyl-accepting chemotaxis protein (MCP) signaling domain"/>
    <property type="match status" value="1"/>
</dbReference>
<keyword evidence="4" id="KW-0812">Transmembrane</keyword>
<name>A0A479ZYE8_PLAAG</name>
<keyword evidence="4" id="KW-0472">Membrane</keyword>
<proteinExistence type="inferred from homology"/>
<dbReference type="InterPro" id="IPR004089">
    <property type="entry name" value="MCPsignal_dom"/>
</dbReference>
<gene>
    <name evidence="6" type="ORF">PA905_18430</name>
</gene>
<dbReference type="InterPro" id="IPR007891">
    <property type="entry name" value="CHASE3"/>
</dbReference>
<keyword evidence="1 3" id="KW-0807">Transducer</keyword>
<sequence>MQISQEFQKSRWKLGLVIPISLGAIALLNLILSLIFYLNSQAVVKTMNWVNHTNEVKMRIRSLEKFLVDAETGQRGFIFTGEEEFLESYTDGLKNQESVKIELKNLISDNPEQLQRLTKIELLIKDKFDELAMTINLKRSGKEQELRNLVLSDKGKKIMDELRVKLIEMYKVENQLLQDRQKELQQAEQLSRIAIFTGTIIILGLIGISIRFIQQEIIQPIERISLDITSSSSQIATTIEEQERITYQQSISVNQTTATVNELATSSRQMANQAETTSASGNQVLSLTKEGYQAVELSVQGIATLKTNSERIVQQTQDLEKQTIEIGTISNLVSSIAMQTNLLALNAAIEAVRAGEQGKGFGVVASEIRKLADQSKHSAYQINVLVQEIKNSINSTIKVTTEGTHTVNEIMQMAETTVLTFDKVSSSVNNMVLNSQQIAMNINQQDIAIQQIVEVINMINQGAGETAAGISQTKISTQQLNQVAKILTDLM</sequence>